<dbReference type="RefSeq" id="WP_345338421.1">
    <property type="nucleotide sequence ID" value="NZ_BAABLI010000005.1"/>
</dbReference>
<name>A0ABW4XKI2_9GAMM</name>
<dbReference type="Pfam" id="PF00586">
    <property type="entry name" value="AIRS"/>
    <property type="match status" value="1"/>
</dbReference>
<gene>
    <name evidence="4" type="primary">hypE</name>
    <name evidence="4" type="ORF">ACFSJ3_04625</name>
</gene>
<dbReference type="CDD" id="cd02197">
    <property type="entry name" value="HypE"/>
    <property type="match status" value="1"/>
</dbReference>
<keyword evidence="5" id="KW-1185">Reference proteome</keyword>
<comment type="caution">
    <text evidence="4">The sequence shown here is derived from an EMBL/GenBank/DDBJ whole genome shotgun (WGS) entry which is preliminary data.</text>
</comment>
<comment type="similarity">
    <text evidence="1">Belongs to the HypE family.</text>
</comment>
<dbReference type="InterPro" id="IPR016188">
    <property type="entry name" value="PurM-like_N"/>
</dbReference>
<feature type="domain" description="PurM-like N-terminal" evidence="2">
    <location>
        <begin position="39"/>
        <end position="153"/>
    </location>
</feature>
<dbReference type="Proteomes" id="UP001597380">
    <property type="component" value="Unassembled WGS sequence"/>
</dbReference>
<dbReference type="InterPro" id="IPR036676">
    <property type="entry name" value="PurM-like_C_sf"/>
</dbReference>
<evidence type="ECO:0000259" key="2">
    <source>
        <dbReference type="Pfam" id="PF00586"/>
    </source>
</evidence>
<dbReference type="Gene3D" id="3.30.1330.10">
    <property type="entry name" value="PurM-like, N-terminal domain"/>
    <property type="match status" value="1"/>
</dbReference>
<evidence type="ECO:0000313" key="4">
    <source>
        <dbReference type="EMBL" id="MFD2095260.1"/>
    </source>
</evidence>
<dbReference type="SUPFAM" id="SSF56042">
    <property type="entry name" value="PurM C-terminal domain-like"/>
    <property type="match status" value="1"/>
</dbReference>
<dbReference type="Gene3D" id="3.90.650.10">
    <property type="entry name" value="PurM-like C-terminal domain"/>
    <property type="match status" value="1"/>
</dbReference>
<dbReference type="EMBL" id="JBHUHT010000008">
    <property type="protein sequence ID" value="MFD2095260.1"/>
    <property type="molecule type" value="Genomic_DNA"/>
</dbReference>
<dbReference type="NCBIfam" id="TIGR02124">
    <property type="entry name" value="hypE"/>
    <property type="match status" value="1"/>
</dbReference>
<proteinExistence type="inferred from homology"/>
<evidence type="ECO:0000259" key="3">
    <source>
        <dbReference type="Pfam" id="PF02769"/>
    </source>
</evidence>
<dbReference type="PIRSF" id="PIRSF005644">
    <property type="entry name" value="Hdrgns_mtr_HypE"/>
    <property type="match status" value="1"/>
</dbReference>
<reference evidence="5" key="1">
    <citation type="journal article" date="2019" name="Int. J. Syst. Evol. Microbiol.">
        <title>The Global Catalogue of Microorganisms (GCM) 10K type strain sequencing project: providing services to taxonomists for standard genome sequencing and annotation.</title>
        <authorList>
            <consortium name="The Broad Institute Genomics Platform"/>
            <consortium name="The Broad Institute Genome Sequencing Center for Infectious Disease"/>
            <person name="Wu L."/>
            <person name="Ma J."/>
        </authorList>
    </citation>
    <scope>NUCLEOTIDE SEQUENCE [LARGE SCALE GENOMIC DNA]</scope>
    <source>
        <strain evidence="5">CGMCC 1.10992</strain>
    </source>
</reference>
<dbReference type="SUPFAM" id="SSF55326">
    <property type="entry name" value="PurM N-terminal domain-like"/>
    <property type="match status" value="1"/>
</dbReference>
<feature type="domain" description="PurM-like C-terminal" evidence="3">
    <location>
        <begin position="166"/>
        <end position="309"/>
    </location>
</feature>
<dbReference type="PANTHER" id="PTHR30303:SF0">
    <property type="entry name" value="CARBAMOYL DEHYDRATASE HYPE"/>
    <property type="match status" value="1"/>
</dbReference>
<dbReference type="PANTHER" id="PTHR30303">
    <property type="entry name" value="HYDROGENASE ISOENZYMES FORMATION PROTEIN HYPE"/>
    <property type="match status" value="1"/>
</dbReference>
<protein>
    <submittedName>
        <fullName evidence="4">Hydrogenase expression/formation protein HypE</fullName>
    </submittedName>
</protein>
<dbReference type="InterPro" id="IPR036921">
    <property type="entry name" value="PurM-like_N_sf"/>
</dbReference>
<accession>A0ABW4XKI2</accession>
<dbReference type="Pfam" id="PF02769">
    <property type="entry name" value="AIRS_C"/>
    <property type="match status" value="1"/>
</dbReference>
<organism evidence="4 5">
    <name type="scientific">Corallincola platygyrae</name>
    <dbReference type="NCBI Taxonomy" id="1193278"/>
    <lineage>
        <taxon>Bacteria</taxon>
        <taxon>Pseudomonadati</taxon>
        <taxon>Pseudomonadota</taxon>
        <taxon>Gammaproteobacteria</taxon>
        <taxon>Alteromonadales</taxon>
        <taxon>Psychromonadaceae</taxon>
        <taxon>Corallincola</taxon>
    </lineage>
</organism>
<sequence length="339" mass="35345">MTSDRITLAHGGGSAEMQRLIQEMFLPTFDNSQLATMEDQARLNWQLQPGERLAFSTDTFVVSPLTFPGGDIATLAVNGTVNDVAMSGAVPKVLSCAMVIEEGLLQSQLQTLCQSMARAASAAGVQIVTGDTKVVPKGQADQLYINTSGLGVIASGVDLGTHRIAEGDHVLVSGPIGEHGATIISCREDLSLDADIASDCQPLHQLVCAMLAAIPGVKSLRDATRGGVAAVLHEFATASRLSILLSEQDIPVSAPVNAMCELLGFNPLHLACEGRLIAVVSAQHSEDCLAAMRNHPAGDQAAMIGRVITSAPSPVIIESSLGVKRALAPADGELLPRIC</sequence>
<dbReference type="InterPro" id="IPR011854">
    <property type="entry name" value="HypE"/>
</dbReference>
<evidence type="ECO:0000256" key="1">
    <source>
        <dbReference type="ARBA" id="ARBA00006243"/>
    </source>
</evidence>
<evidence type="ECO:0000313" key="5">
    <source>
        <dbReference type="Proteomes" id="UP001597380"/>
    </source>
</evidence>
<dbReference type="InterPro" id="IPR010918">
    <property type="entry name" value="PurM-like_C_dom"/>
</dbReference>